<evidence type="ECO:0000313" key="1">
    <source>
        <dbReference type="EMBL" id="CDR33822.1"/>
    </source>
</evidence>
<comment type="caution">
    <text evidence="1">The sequence shown here is derived from an EMBL/GenBank/DDBJ whole genome shotgun (WGS) entry which is preliminary data.</text>
</comment>
<organism evidence="1 2">
    <name type="scientific">Candidatus Criblamydia sequanensis CRIB-18</name>
    <dbReference type="NCBI Taxonomy" id="1437425"/>
    <lineage>
        <taxon>Bacteria</taxon>
        <taxon>Pseudomonadati</taxon>
        <taxon>Chlamydiota</taxon>
        <taxon>Chlamydiia</taxon>
        <taxon>Parachlamydiales</taxon>
        <taxon>Candidatus Criblamydiaceae</taxon>
        <taxon>Candidatus Criblamydia</taxon>
    </lineage>
</organism>
<reference evidence="1" key="1">
    <citation type="submission" date="2013-12" db="EMBL/GenBank/DDBJ databases">
        <authorList>
            <person name="Linke B."/>
        </authorList>
    </citation>
    <scope>NUCLEOTIDE SEQUENCE [LARGE SCALE GENOMIC DNA]</scope>
    <source>
        <strain evidence="1">CRIB-18</strain>
    </source>
</reference>
<dbReference type="Proteomes" id="UP000031552">
    <property type="component" value="Unassembled WGS sequence"/>
</dbReference>
<evidence type="ECO:0008006" key="3">
    <source>
        <dbReference type="Google" id="ProtNLM"/>
    </source>
</evidence>
<dbReference type="eggNOG" id="COG2253">
    <property type="taxonomic scope" value="Bacteria"/>
</dbReference>
<proteinExistence type="predicted"/>
<sequence>MEKPKENLDESIYSRLKNVAKQRKRPVQEVLKYYAMERFLYRLSVSSHQSSFYLKGGLMLMVWDPMSHRATVDIDLLAKTSNSIANLQKIINEICAIEVIPDGLVFASDTLKLTEAQLEAEYHGISAAFSAQLFTAKLPMRIDFGFSDTILPHPAKIKYPTLLDLPAPELKGYTPQTSIAEKFESIIRLGFANTRMKDFYDIWLLTQQFDFDRKELQGIILQILKNRGTILEAVPIAFLESFYEDPIKKTKWNSFLRDISHEAIPFEKIIFDLKNFFKNLLPATT</sequence>
<dbReference type="EMBL" id="CCEJ010000004">
    <property type="protein sequence ID" value="CDR33822.1"/>
    <property type="molecule type" value="Genomic_DNA"/>
</dbReference>
<accession>A0A090CYR9</accession>
<keyword evidence="2" id="KW-1185">Reference proteome</keyword>
<name>A0A090CYR9_9BACT</name>
<protein>
    <recommendedName>
        <fullName evidence="3">Nucleotidyl transferase AbiEii/AbiGii toxin family protein</fullName>
    </recommendedName>
</protein>
<dbReference type="InterPro" id="IPR014942">
    <property type="entry name" value="AbiEii"/>
</dbReference>
<evidence type="ECO:0000313" key="2">
    <source>
        <dbReference type="Proteomes" id="UP000031552"/>
    </source>
</evidence>
<dbReference type="AlphaFoldDB" id="A0A090CYR9"/>
<gene>
    <name evidence="1" type="ORF">CSEC_0995</name>
</gene>
<reference evidence="1" key="2">
    <citation type="submission" date="2014-09" db="EMBL/GenBank/DDBJ databases">
        <title>Criblamydia sequanensis harbors a mega-plasmid encoding arsenite resistance.</title>
        <authorList>
            <person name="Bertelli C."/>
            <person name="Goesmann A."/>
            <person name="Greub G."/>
        </authorList>
    </citation>
    <scope>NUCLEOTIDE SEQUENCE [LARGE SCALE GENOMIC DNA]</scope>
    <source>
        <strain evidence="1">CRIB-18</strain>
    </source>
</reference>
<dbReference type="Pfam" id="PF08843">
    <property type="entry name" value="AbiEii"/>
    <property type="match status" value="1"/>
</dbReference>
<dbReference type="STRING" id="1437425.CSEC_0995"/>